<name>K1T4E2_9ZZZZ</name>
<feature type="non-terminal residue" evidence="8">
    <location>
        <position position="252"/>
    </location>
</feature>
<dbReference type="Pfam" id="PF01676">
    <property type="entry name" value="Metalloenzyme"/>
    <property type="match status" value="1"/>
</dbReference>
<dbReference type="GO" id="GO:0000287">
    <property type="term" value="F:magnesium ion binding"/>
    <property type="evidence" value="ECO:0007669"/>
    <property type="project" value="InterPro"/>
</dbReference>
<protein>
    <submittedName>
        <fullName evidence="8">Phosphopentomutase</fullName>
    </submittedName>
</protein>
<dbReference type="Gene3D" id="3.30.70.1250">
    <property type="entry name" value="Phosphopentomutase"/>
    <property type="match status" value="1"/>
</dbReference>
<dbReference type="CDD" id="cd16009">
    <property type="entry name" value="PPM"/>
    <property type="match status" value="1"/>
</dbReference>
<comment type="caution">
    <text evidence="8">The sequence shown here is derived from an EMBL/GenBank/DDBJ whole genome shotgun (WGS) entry which is preliminary data.</text>
</comment>
<evidence type="ECO:0000256" key="1">
    <source>
        <dbReference type="ARBA" id="ARBA00001936"/>
    </source>
</evidence>
<evidence type="ECO:0000256" key="5">
    <source>
        <dbReference type="ARBA" id="ARBA00023211"/>
    </source>
</evidence>
<reference evidence="8" key="1">
    <citation type="journal article" date="2013" name="Environ. Microbiol.">
        <title>Microbiota from the distal guts of lean and obese adolescents exhibit partial functional redundancy besides clear differences in community structure.</title>
        <authorList>
            <person name="Ferrer M."/>
            <person name="Ruiz A."/>
            <person name="Lanza F."/>
            <person name="Haange S.B."/>
            <person name="Oberbach A."/>
            <person name="Till H."/>
            <person name="Bargiela R."/>
            <person name="Campoy C."/>
            <person name="Segura M.T."/>
            <person name="Richter M."/>
            <person name="von Bergen M."/>
            <person name="Seifert J."/>
            <person name="Suarez A."/>
        </authorList>
    </citation>
    <scope>NUCLEOTIDE SEQUENCE</scope>
</reference>
<keyword evidence="3" id="KW-0963">Cytoplasm</keyword>
<feature type="domain" description="Metalloenzyme" evidence="7">
    <location>
        <begin position="4"/>
        <end position="141"/>
    </location>
</feature>
<evidence type="ECO:0000313" key="8">
    <source>
        <dbReference type="EMBL" id="EKC54326.1"/>
    </source>
</evidence>
<sequence>MVDRVIIMVLDGFGVGEAPDANKYGDEGSNTLAGIYNNTSLNIPNMANLGLYNIDGVKVGEKQEKTIGAYGKAQEQADGKNSPVGHWEMSGYIKHPAFTTYPNAFPKKLIDEFIEKTGVKGVLCNEVGSGTEILKRFGEEHIKTGYPIIYTSADSVFQIAAHEDVIPVEKLYEICRITRKILDNPEYNVGTVIARPFIGDKSENFTRTYNRKDFESNTFGKTMLDVMHENGTNVVAIGKIEDLFSGRGIDSA</sequence>
<dbReference type="InterPro" id="IPR017850">
    <property type="entry name" value="Alkaline_phosphatase_core_sf"/>
</dbReference>
<evidence type="ECO:0000259" key="7">
    <source>
        <dbReference type="Pfam" id="PF01676"/>
    </source>
</evidence>
<dbReference type="AlphaFoldDB" id="K1T4E2"/>
<comment type="cofactor">
    <cofactor evidence="1">
        <name>Mn(2+)</name>
        <dbReference type="ChEBI" id="CHEBI:29035"/>
    </cofactor>
</comment>
<dbReference type="FunFam" id="3.30.70.1250:FF:000001">
    <property type="entry name" value="Phosphopentomutase"/>
    <property type="match status" value="1"/>
</dbReference>
<dbReference type="PANTHER" id="PTHR21110:SF0">
    <property type="entry name" value="PHOSPHOPENTOMUTASE"/>
    <property type="match status" value="1"/>
</dbReference>
<dbReference type="InterPro" id="IPR024052">
    <property type="entry name" value="Phosphopentomutase_DeoB_cap_sf"/>
</dbReference>
<keyword evidence="4" id="KW-0479">Metal-binding</keyword>
<dbReference type="NCBIfam" id="NF003766">
    <property type="entry name" value="PRK05362.1"/>
    <property type="match status" value="1"/>
</dbReference>
<evidence type="ECO:0000256" key="4">
    <source>
        <dbReference type="ARBA" id="ARBA00022723"/>
    </source>
</evidence>
<dbReference type="GO" id="GO:0005829">
    <property type="term" value="C:cytosol"/>
    <property type="evidence" value="ECO:0007669"/>
    <property type="project" value="TreeGrafter"/>
</dbReference>
<dbReference type="GO" id="GO:0009117">
    <property type="term" value="P:nucleotide metabolic process"/>
    <property type="evidence" value="ECO:0007669"/>
    <property type="project" value="InterPro"/>
</dbReference>
<evidence type="ECO:0000256" key="3">
    <source>
        <dbReference type="ARBA" id="ARBA00022490"/>
    </source>
</evidence>
<dbReference type="PANTHER" id="PTHR21110">
    <property type="entry name" value="PHOSPHOPENTOMUTASE"/>
    <property type="match status" value="1"/>
</dbReference>
<dbReference type="InterPro" id="IPR006124">
    <property type="entry name" value="Metalloenzyme"/>
</dbReference>
<dbReference type="InterPro" id="IPR010045">
    <property type="entry name" value="DeoB"/>
</dbReference>
<evidence type="ECO:0000256" key="2">
    <source>
        <dbReference type="ARBA" id="ARBA00010373"/>
    </source>
</evidence>
<dbReference type="SUPFAM" id="SSF53649">
    <property type="entry name" value="Alkaline phosphatase-like"/>
    <property type="match status" value="1"/>
</dbReference>
<dbReference type="GO" id="GO:0008973">
    <property type="term" value="F:phosphopentomutase activity"/>
    <property type="evidence" value="ECO:0007669"/>
    <property type="project" value="InterPro"/>
</dbReference>
<dbReference type="EMBL" id="AJWZ01008359">
    <property type="protein sequence ID" value="EKC54326.1"/>
    <property type="molecule type" value="Genomic_DNA"/>
</dbReference>
<comment type="similarity">
    <text evidence="2">Belongs to the phosphopentomutase family.</text>
</comment>
<evidence type="ECO:0000256" key="6">
    <source>
        <dbReference type="ARBA" id="ARBA00023235"/>
    </source>
</evidence>
<accession>K1T4E2</accession>
<gene>
    <name evidence="8" type="ORF">OBE_12145</name>
</gene>
<organism evidence="8">
    <name type="scientific">human gut metagenome</name>
    <dbReference type="NCBI Taxonomy" id="408170"/>
    <lineage>
        <taxon>unclassified sequences</taxon>
        <taxon>metagenomes</taxon>
        <taxon>organismal metagenomes</taxon>
    </lineage>
</organism>
<dbReference type="SUPFAM" id="SSF143856">
    <property type="entry name" value="DeoB insert domain-like"/>
    <property type="match status" value="1"/>
</dbReference>
<proteinExistence type="inferred from homology"/>
<keyword evidence="5" id="KW-0464">Manganese</keyword>
<dbReference type="GO" id="GO:0043094">
    <property type="term" value="P:metabolic compound salvage"/>
    <property type="evidence" value="ECO:0007669"/>
    <property type="project" value="InterPro"/>
</dbReference>
<keyword evidence="6" id="KW-0413">Isomerase</keyword>